<dbReference type="SMART" id="SM00460">
    <property type="entry name" value="TGc"/>
    <property type="match status" value="1"/>
</dbReference>
<name>A0A6N7EJN4_9MICO</name>
<dbReference type="Pfam" id="PF01841">
    <property type="entry name" value="Transglut_core"/>
    <property type="match status" value="1"/>
</dbReference>
<reference evidence="2 3" key="1">
    <citation type="submission" date="2019-10" db="EMBL/GenBank/DDBJ databases">
        <title>Georgenia wutianyii sp. nov. and Georgenia yuyongxinii sp. nov. isolated from plateau pika (Ochotona curzoniae) in the Qinghai-Tibet plateau of China.</title>
        <authorList>
            <person name="Tian Z."/>
        </authorList>
    </citation>
    <scope>NUCLEOTIDE SEQUENCE [LARGE SCALE GENOMIC DNA]</scope>
    <source>
        <strain evidence="2 3">JCM 19765</strain>
    </source>
</reference>
<evidence type="ECO:0000313" key="3">
    <source>
        <dbReference type="Proteomes" id="UP000437709"/>
    </source>
</evidence>
<dbReference type="InterPro" id="IPR038765">
    <property type="entry name" value="Papain-like_cys_pep_sf"/>
</dbReference>
<dbReference type="AlphaFoldDB" id="A0A6N7EJN4"/>
<sequence>MSHRRGARHYRLEHRSTYAYPEPVTSSYGRAVLLPSDVGGQRVHRSRLAVTPTPAEAAEHRDVSGNRSSYFHVTAEHTVLEVVATSVVTVSRRRPDPATVPQLPWEQVVAAVSGIRATGRGEQGEGPGSVVAIVESALPSQHVAPDEEVLEYALPSFSPGTPLVRVVADLSRRIHHDIAYRPGTTAVGTRLPELLAQRSGVCQDLTHLLIACLRVMGLSARYVSGYVETPSAREERDDAPHAWAAVWLPGGGWIHVDPTNDRMVDDRYVQVGWGRDHADVSPLRGIVRTFGPGADLSVEIDLAALTTAELDRELHG</sequence>
<dbReference type="EMBL" id="WHPC01000072">
    <property type="protein sequence ID" value="MPV38300.1"/>
    <property type="molecule type" value="Genomic_DNA"/>
</dbReference>
<feature type="domain" description="Transglutaminase-like" evidence="1">
    <location>
        <begin position="194"/>
        <end position="260"/>
    </location>
</feature>
<dbReference type="InterPro" id="IPR013589">
    <property type="entry name" value="Bac_transglu_N"/>
</dbReference>
<dbReference type="RefSeq" id="WP_152194278.1">
    <property type="nucleotide sequence ID" value="NZ_VUKD01000001.1"/>
</dbReference>
<dbReference type="PANTHER" id="PTHR33490">
    <property type="entry name" value="BLR5614 PROTEIN-RELATED"/>
    <property type="match status" value="1"/>
</dbReference>
<comment type="caution">
    <text evidence="2">The sequence shown here is derived from an EMBL/GenBank/DDBJ whole genome shotgun (WGS) entry which is preliminary data.</text>
</comment>
<proteinExistence type="predicted"/>
<dbReference type="Proteomes" id="UP000437709">
    <property type="component" value="Unassembled WGS sequence"/>
</dbReference>
<gene>
    <name evidence="2" type="ORF">GB881_14820</name>
</gene>
<dbReference type="Gene3D" id="3.10.620.30">
    <property type="match status" value="1"/>
</dbReference>
<protein>
    <submittedName>
        <fullName evidence="2">Transglutaminase family protein</fullName>
    </submittedName>
</protein>
<keyword evidence="3" id="KW-1185">Reference proteome</keyword>
<evidence type="ECO:0000259" key="1">
    <source>
        <dbReference type="SMART" id="SM00460"/>
    </source>
</evidence>
<dbReference type="PANTHER" id="PTHR33490:SF7">
    <property type="entry name" value="BLR2979 PROTEIN"/>
    <property type="match status" value="1"/>
</dbReference>
<dbReference type="Pfam" id="PF08379">
    <property type="entry name" value="Bact_transglu_N"/>
    <property type="match status" value="1"/>
</dbReference>
<organism evidence="2 3">
    <name type="scientific">Georgenia subflava</name>
    <dbReference type="NCBI Taxonomy" id="1622177"/>
    <lineage>
        <taxon>Bacteria</taxon>
        <taxon>Bacillati</taxon>
        <taxon>Actinomycetota</taxon>
        <taxon>Actinomycetes</taxon>
        <taxon>Micrococcales</taxon>
        <taxon>Bogoriellaceae</taxon>
        <taxon>Georgenia</taxon>
    </lineage>
</organism>
<dbReference type="SUPFAM" id="SSF54001">
    <property type="entry name" value="Cysteine proteinases"/>
    <property type="match status" value="1"/>
</dbReference>
<dbReference type="InterPro" id="IPR002931">
    <property type="entry name" value="Transglutaminase-like"/>
</dbReference>
<evidence type="ECO:0000313" key="2">
    <source>
        <dbReference type="EMBL" id="MPV38300.1"/>
    </source>
</evidence>
<accession>A0A6N7EJN4</accession>
<dbReference type="OrthoDB" id="9804023at2"/>